<name>A0A158DW76_9BURK</name>
<dbReference type="GO" id="GO:0016757">
    <property type="term" value="F:glycosyltransferase activity"/>
    <property type="evidence" value="ECO:0007669"/>
    <property type="project" value="UniProtKB-KW"/>
</dbReference>
<evidence type="ECO:0000256" key="1">
    <source>
        <dbReference type="ARBA" id="ARBA00009481"/>
    </source>
</evidence>
<organism evidence="5 6">
    <name type="scientific">Caballeronia glebae</name>
    <dbReference type="NCBI Taxonomy" id="1777143"/>
    <lineage>
        <taxon>Bacteria</taxon>
        <taxon>Pseudomonadati</taxon>
        <taxon>Pseudomonadota</taxon>
        <taxon>Betaproteobacteria</taxon>
        <taxon>Burkholderiales</taxon>
        <taxon>Burkholderiaceae</taxon>
        <taxon>Caballeronia</taxon>
    </lineage>
</organism>
<evidence type="ECO:0000256" key="2">
    <source>
        <dbReference type="ARBA" id="ARBA00022676"/>
    </source>
</evidence>
<dbReference type="Proteomes" id="UP000054596">
    <property type="component" value="Unassembled WGS sequence"/>
</dbReference>
<accession>A0A158DW76</accession>
<comment type="similarity">
    <text evidence="1">Belongs to the glycosyltransferase group 1 family. Glycosyltransferase 4 subfamily.</text>
</comment>
<dbReference type="Pfam" id="PF00534">
    <property type="entry name" value="Glycos_transf_1"/>
    <property type="match status" value="1"/>
</dbReference>
<dbReference type="PANTHER" id="PTHR12526:SF640">
    <property type="entry name" value="COLANIC ACID BIOSYNTHESIS GLYCOSYLTRANSFERASE WCAL-RELATED"/>
    <property type="match status" value="1"/>
</dbReference>
<dbReference type="CDD" id="cd03801">
    <property type="entry name" value="GT4_PimA-like"/>
    <property type="match status" value="1"/>
</dbReference>
<evidence type="ECO:0000256" key="3">
    <source>
        <dbReference type="ARBA" id="ARBA00022679"/>
    </source>
</evidence>
<dbReference type="EMBL" id="FCOJ02000152">
    <property type="protein sequence ID" value="SAK98899.1"/>
    <property type="molecule type" value="Genomic_DNA"/>
</dbReference>
<evidence type="ECO:0000313" key="6">
    <source>
        <dbReference type="Proteomes" id="UP000054596"/>
    </source>
</evidence>
<sequence>MESNELSARAQGGTELMLQGLHSRLDPDLVRRFQIIPSRVRELDPNRKTILWLHDTPSEEEASFLEQPANRAVFSGIVNVSHYQALLYHMIPGVPYSNMTVLQNAIEPFGAYVPRRAERIRLIYHSAPSRGLNILVPVFEHLAERHPYIELDVFSSFSLYGWSERDESYRALFDRCMAHPRIRYHGAQPNAMVRATLSDCDIFAYPSIHAETSCLSAIEAMAAGCLTVCPAYGGLPETCANFARLYPFTEDLQTHANRFASVLEEAICTVRQRRADDEQLRARQVDYFNDFYSWDRRAREWDAFLRMLV</sequence>
<dbReference type="Gene3D" id="3.40.50.2000">
    <property type="entry name" value="Glycogen Phosphorylase B"/>
    <property type="match status" value="1"/>
</dbReference>
<dbReference type="STRING" id="1777143.AWB82_07253"/>
<dbReference type="PANTHER" id="PTHR12526">
    <property type="entry name" value="GLYCOSYLTRANSFERASE"/>
    <property type="match status" value="1"/>
</dbReference>
<comment type="caution">
    <text evidence="5">The sequence shown here is derived from an EMBL/GenBank/DDBJ whole genome shotgun (WGS) entry which is preliminary data.</text>
</comment>
<reference evidence="5" key="1">
    <citation type="submission" date="2016-01" db="EMBL/GenBank/DDBJ databases">
        <authorList>
            <person name="Peeters C."/>
        </authorList>
    </citation>
    <scope>NUCLEOTIDE SEQUENCE [LARGE SCALE GENOMIC DNA]</scope>
    <source>
        <strain evidence="5">LMG 29325</strain>
    </source>
</reference>
<evidence type="ECO:0000313" key="5">
    <source>
        <dbReference type="EMBL" id="SAK98899.1"/>
    </source>
</evidence>
<dbReference type="InterPro" id="IPR001296">
    <property type="entry name" value="Glyco_trans_1"/>
</dbReference>
<proteinExistence type="inferred from homology"/>
<gene>
    <name evidence="5" type="ORF">AWB82_07253</name>
</gene>
<protein>
    <submittedName>
        <fullName evidence="5">Glycosyl transferases group 1</fullName>
    </submittedName>
</protein>
<feature type="domain" description="Glycosyl transferase family 1" evidence="4">
    <location>
        <begin position="129"/>
        <end position="266"/>
    </location>
</feature>
<keyword evidence="6" id="KW-1185">Reference proteome</keyword>
<evidence type="ECO:0000259" key="4">
    <source>
        <dbReference type="Pfam" id="PF00534"/>
    </source>
</evidence>
<keyword evidence="3 5" id="KW-0808">Transferase</keyword>
<dbReference type="AlphaFoldDB" id="A0A158DW76"/>
<dbReference type="SUPFAM" id="SSF53756">
    <property type="entry name" value="UDP-Glycosyltransferase/glycogen phosphorylase"/>
    <property type="match status" value="1"/>
</dbReference>
<keyword evidence="2" id="KW-0328">Glycosyltransferase</keyword>